<dbReference type="AlphaFoldDB" id="A0A078MSX6"/>
<feature type="transmembrane region" description="Helical" evidence="1">
    <location>
        <begin position="61"/>
        <end position="83"/>
    </location>
</feature>
<dbReference type="PATRIC" id="fig|1461584.3.peg.2720"/>
<evidence type="ECO:0000256" key="1">
    <source>
        <dbReference type="SAM" id="Phobius"/>
    </source>
</evidence>
<keyword evidence="1" id="KW-0472">Membrane</keyword>
<reference evidence="2" key="1">
    <citation type="submission" date="2014-07" db="EMBL/GenBank/DDBJ databases">
        <authorList>
            <person name="Urmite Genomes Urmite Genomes"/>
        </authorList>
    </citation>
    <scope>NUCLEOTIDE SEQUENCE</scope>
    <source>
        <strain evidence="2">11W110_air</strain>
    </source>
</reference>
<organism evidence="2">
    <name type="scientific">Arthrobacter saudimassiliensis</name>
    <dbReference type="NCBI Taxonomy" id="1461584"/>
    <lineage>
        <taxon>Bacteria</taxon>
        <taxon>Bacillati</taxon>
        <taxon>Actinomycetota</taxon>
        <taxon>Actinomycetes</taxon>
        <taxon>Micrococcales</taxon>
        <taxon>Micrococcaceae</taxon>
        <taxon>Arthrobacter</taxon>
    </lineage>
</organism>
<name>A0A078MSX6_9MICC</name>
<keyword evidence="1" id="KW-1133">Transmembrane helix</keyword>
<dbReference type="Pfam" id="PF20315">
    <property type="entry name" value="DUF6611"/>
    <property type="match status" value="1"/>
</dbReference>
<protein>
    <submittedName>
        <fullName evidence="2">Uncharacterized protein</fullName>
    </submittedName>
</protein>
<proteinExistence type="predicted"/>
<evidence type="ECO:0000313" key="2">
    <source>
        <dbReference type="EMBL" id="CEA09379.1"/>
    </source>
</evidence>
<feature type="transmembrane region" description="Helical" evidence="1">
    <location>
        <begin position="89"/>
        <end position="106"/>
    </location>
</feature>
<accession>A0A078MSX6</accession>
<sequence length="138" mass="15005">MKTSDLAAARRPPHHGMAERLEYLLLGSRPWGTWRCIDSPNGFETHELTVYPPGIRLLQRWALSPVAPLLGIALGVVLCAAFHEVLPVMVSLMLLLGPAVLLTLAAERITRPVRPGLHVLAVTIAPAGNTGNERYPGY</sequence>
<dbReference type="InterPro" id="IPR046719">
    <property type="entry name" value="DUF6611"/>
</dbReference>
<keyword evidence="1" id="KW-0812">Transmembrane</keyword>
<gene>
    <name evidence="2" type="ORF">BN1051_02748</name>
</gene>
<dbReference type="EMBL" id="LN483072">
    <property type="protein sequence ID" value="CEA09379.1"/>
    <property type="molecule type" value="Genomic_DNA"/>
</dbReference>